<dbReference type="STRING" id="3871.A0A394DNK3"/>
<keyword evidence="2" id="KW-1185">Reference proteome</keyword>
<dbReference type="PANTHER" id="PTHR38926">
    <property type="entry name" value="F-BOX DOMAIN CONTAINING PROTEIN, EXPRESSED"/>
    <property type="match status" value="1"/>
</dbReference>
<dbReference type="InterPro" id="IPR032675">
    <property type="entry name" value="LRR_dom_sf"/>
</dbReference>
<protein>
    <recommendedName>
        <fullName evidence="3">F-box domain-containing protein</fullName>
    </recommendedName>
</protein>
<dbReference type="SUPFAM" id="SSF52047">
    <property type="entry name" value="RNI-like"/>
    <property type="match status" value="1"/>
</dbReference>
<name>A0A394DNK3_LUPAN</name>
<evidence type="ECO:0000313" key="2">
    <source>
        <dbReference type="Proteomes" id="UP000188354"/>
    </source>
</evidence>
<dbReference type="Gene3D" id="3.80.10.10">
    <property type="entry name" value="Ribonuclease Inhibitor"/>
    <property type="match status" value="2"/>
</dbReference>
<dbReference type="InterPro" id="IPR036047">
    <property type="entry name" value="F-box-like_dom_sf"/>
</dbReference>
<gene>
    <name evidence="1" type="ORF">TanjilG_05129</name>
</gene>
<dbReference type="SUPFAM" id="SSF81383">
    <property type="entry name" value="F-box domain"/>
    <property type="match status" value="1"/>
</dbReference>
<dbReference type="Proteomes" id="UP000188354">
    <property type="component" value="Unassembled WGS sequence"/>
</dbReference>
<dbReference type="EMBL" id="MLAU01027430">
    <property type="protein sequence ID" value="OIW21487.1"/>
    <property type="molecule type" value="Genomic_DNA"/>
</dbReference>
<evidence type="ECO:0008006" key="3">
    <source>
        <dbReference type="Google" id="ProtNLM"/>
    </source>
</evidence>
<reference evidence="1 2" key="1">
    <citation type="journal article" date="2017" name="Plant Biotechnol. J.">
        <title>A comprehensive draft genome sequence for lupin (Lupinus angustifolius), an emerging health food: insights into plant-microbe interactions and legume evolution.</title>
        <authorList>
            <person name="Hane J.K."/>
            <person name="Ming Y."/>
            <person name="Kamphuis L.G."/>
            <person name="Nelson M.N."/>
            <person name="Garg G."/>
            <person name="Atkins C.A."/>
            <person name="Bayer P.E."/>
            <person name="Bravo A."/>
            <person name="Bringans S."/>
            <person name="Cannon S."/>
            <person name="Edwards D."/>
            <person name="Foley R."/>
            <person name="Gao L.L."/>
            <person name="Harrison M.J."/>
            <person name="Huang W."/>
            <person name="Hurgobin B."/>
            <person name="Li S."/>
            <person name="Liu C.W."/>
            <person name="McGrath A."/>
            <person name="Morahan G."/>
            <person name="Murray J."/>
            <person name="Weller J."/>
            <person name="Jian J."/>
            <person name="Singh K.B."/>
        </authorList>
    </citation>
    <scope>NUCLEOTIDE SEQUENCE [LARGE SCALE GENOMIC DNA]</scope>
    <source>
        <strain evidence="2">cv. Tanjil</strain>
        <tissue evidence="1">Whole plant</tissue>
    </source>
</reference>
<dbReference type="PANTHER" id="PTHR38926:SF2">
    <property type="entry name" value="F-BOX_LRR-REPEAT PROTEIN 21-RELATED"/>
    <property type="match status" value="1"/>
</dbReference>
<organism evidence="1 2">
    <name type="scientific">Lupinus angustifolius</name>
    <name type="common">Narrow-leaved blue lupine</name>
    <dbReference type="NCBI Taxonomy" id="3871"/>
    <lineage>
        <taxon>Eukaryota</taxon>
        <taxon>Viridiplantae</taxon>
        <taxon>Streptophyta</taxon>
        <taxon>Embryophyta</taxon>
        <taxon>Tracheophyta</taxon>
        <taxon>Spermatophyta</taxon>
        <taxon>Magnoliopsida</taxon>
        <taxon>eudicotyledons</taxon>
        <taxon>Gunneridae</taxon>
        <taxon>Pentapetalae</taxon>
        <taxon>rosids</taxon>
        <taxon>fabids</taxon>
        <taxon>Fabales</taxon>
        <taxon>Fabaceae</taxon>
        <taxon>Papilionoideae</taxon>
        <taxon>50 kb inversion clade</taxon>
        <taxon>genistoids sensu lato</taxon>
        <taxon>core genistoids</taxon>
        <taxon>Genisteae</taxon>
        <taxon>Lupinus</taxon>
    </lineage>
</organism>
<comment type="caution">
    <text evidence="1">The sequence shown here is derived from an EMBL/GenBank/DDBJ whole genome shotgun (WGS) entry which is preliminary data.</text>
</comment>
<proteinExistence type="predicted"/>
<dbReference type="AlphaFoldDB" id="A0A394DNK3"/>
<dbReference type="Gramene" id="OIW21487">
    <property type="protein sequence ID" value="OIW21487"/>
    <property type="gene ID" value="TanjilG_05129"/>
</dbReference>
<accession>A0A394DNK3</accession>
<sequence>MILKKLSVYDFIMNAQYVCYEWRNICKDPLTWHTIVMSNTSIYINRHPHCRNSSPMTIMFDSWLKKMCKCMIDLSAGHLIYIDICDFGDKDLLEYIINSSSQIRSLRFNNCCIYDKKRLNVNELAKKLPQLYNLSICFCHAFSKDFLEAIGICCPRLTKLNLCKHYKCFDKENKIYNDEDGGDDGHDEDAFVIAKTMPQLLRLRLCQNKITNIGLVAILDGCPRLEFLRVIKCDYLNLKGSLLERCVRQIKYFQIDTEEVKNDDHWTQIL</sequence>
<evidence type="ECO:0000313" key="1">
    <source>
        <dbReference type="EMBL" id="OIW21487.1"/>
    </source>
</evidence>